<sequence>MNRCKWNLDTDNQIVMFLPRKSPR</sequence>
<reference evidence="1" key="2">
    <citation type="journal article" date="2015" name="Data Brief">
        <title>Shoot transcriptome of the giant reed, Arundo donax.</title>
        <authorList>
            <person name="Barrero R.A."/>
            <person name="Guerrero F.D."/>
            <person name="Moolhuijzen P."/>
            <person name="Goolsby J.A."/>
            <person name="Tidwell J."/>
            <person name="Bellgard S.E."/>
            <person name="Bellgard M.I."/>
        </authorList>
    </citation>
    <scope>NUCLEOTIDE SEQUENCE</scope>
    <source>
        <tissue evidence="1">Shoot tissue taken approximately 20 cm above the soil surface</tissue>
    </source>
</reference>
<proteinExistence type="predicted"/>
<accession>A0A0A8Z6D1</accession>
<dbReference type="EMBL" id="GBRH01262936">
    <property type="protein sequence ID" value="JAD34959.1"/>
    <property type="molecule type" value="Transcribed_RNA"/>
</dbReference>
<name>A0A0A8Z6D1_ARUDO</name>
<reference evidence="1" key="1">
    <citation type="submission" date="2014-09" db="EMBL/GenBank/DDBJ databases">
        <authorList>
            <person name="Magalhaes I.L.F."/>
            <person name="Oliveira U."/>
            <person name="Santos F.R."/>
            <person name="Vidigal T.H.D.A."/>
            <person name="Brescovit A.D."/>
            <person name="Santos A.J."/>
        </authorList>
    </citation>
    <scope>NUCLEOTIDE SEQUENCE</scope>
    <source>
        <tissue evidence="1">Shoot tissue taken approximately 20 cm above the soil surface</tissue>
    </source>
</reference>
<dbReference type="AlphaFoldDB" id="A0A0A8Z6D1"/>
<organism evidence="1">
    <name type="scientific">Arundo donax</name>
    <name type="common">Giant reed</name>
    <name type="synonym">Donax arundinaceus</name>
    <dbReference type="NCBI Taxonomy" id="35708"/>
    <lineage>
        <taxon>Eukaryota</taxon>
        <taxon>Viridiplantae</taxon>
        <taxon>Streptophyta</taxon>
        <taxon>Embryophyta</taxon>
        <taxon>Tracheophyta</taxon>
        <taxon>Spermatophyta</taxon>
        <taxon>Magnoliopsida</taxon>
        <taxon>Liliopsida</taxon>
        <taxon>Poales</taxon>
        <taxon>Poaceae</taxon>
        <taxon>PACMAD clade</taxon>
        <taxon>Arundinoideae</taxon>
        <taxon>Arundineae</taxon>
        <taxon>Arundo</taxon>
    </lineage>
</organism>
<protein>
    <submittedName>
        <fullName evidence="1">Uncharacterized protein</fullName>
    </submittedName>
</protein>
<evidence type="ECO:0000313" key="1">
    <source>
        <dbReference type="EMBL" id="JAD34959.1"/>
    </source>
</evidence>